<accession>A0ABM0KB42</accession>
<reference evidence="7" key="1">
    <citation type="submission" date="2025-08" db="UniProtKB">
        <authorList>
            <consortium name="RefSeq"/>
        </authorList>
    </citation>
    <scope>IDENTIFICATION</scope>
</reference>
<dbReference type="PANTHER" id="PTHR44755:SF11">
    <property type="entry name" value="ATRIAL NATRIURETIC PEPTIDE RECEPTOR 3 ISOFORM X1"/>
    <property type="match status" value="1"/>
</dbReference>
<keyword evidence="7" id="KW-0675">Receptor</keyword>
<dbReference type="RefSeq" id="XP_005113337.1">
    <property type="nucleotide sequence ID" value="XM_005113280.3"/>
</dbReference>
<dbReference type="InterPro" id="IPR028082">
    <property type="entry name" value="Peripla_BP_I"/>
</dbReference>
<protein>
    <submittedName>
        <fullName evidence="7">Atrial natriuretic peptide receptor 1</fullName>
    </submittedName>
</protein>
<dbReference type="PANTHER" id="PTHR44755">
    <property type="entry name" value="NATRIURETIC PEPTIDE RECEPTOR 3-RELATED"/>
    <property type="match status" value="1"/>
</dbReference>
<dbReference type="GeneID" id="101856317"/>
<evidence type="ECO:0000259" key="5">
    <source>
        <dbReference type="Pfam" id="PF01094"/>
    </source>
</evidence>
<evidence type="ECO:0000256" key="3">
    <source>
        <dbReference type="ARBA" id="ARBA00022989"/>
    </source>
</evidence>
<sequence>MAIFMAMGKVENNPHLLPGVKLELKSFDTKCSDQQGPLTAAHMYYDRLAHIFIGPYCMFVVAPVARYSSKWGIPIVTPAALLDGFTNKMQFKTLTRVQGSYQKAREFLGAIMTKFEFRHTGLLFHKVEKPPDVVTPGENYCFFVMRSFFQMMTVRGVMPMHKSFNQEHETDYGAVLQEVAKQSRSE</sequence>
<name>A0ABM0KB42_APLCA</name>
<dbReference type="Gene3D" id="3.40.50.2300">
    <property type="match status" value="1"/>
</dbReference>
<keyword evidence="6" id="KW-1185">Reference proteome</keyword>
<evidence type="ECO:0000256" key="1">
    <source>
        <dbReference type="ARBA" id="ARBA00004370"/>
    </source>
</evidence>
<evidence type="ECO:0000313" key="7">
    <source>
        <dbReference type="RefSeq" id="XP_005113337.1"/>
    </source>
</evidence>
<keyword evidence="4" id="KW-0472">Membrane</keyword>
<gene>
    <name evidence="7" type="primary">LOC101856317</name>
</gene>
<dbReference type="InterPro" id="IPR052612">
    <property type="entry name" value="ANP_Clearance_Receptor"/>
</dbReference>
<organism evidence="6 7">
    <name type="scientific">Aplysia californica</name>
    <name type="common">California sea hare</name>
    <dbReference type="NCBI Taxonomy" id="6500"/>
    <lineage>
        <taxon>Eukaryota</taxon>
        <taxon>Metazoa</taxon>
        <taxon>Spiralia</taxon>
        <taxon>Lophotrochozoa</taxon>
        <taxon>Mollusca</taxon>
        <taxon>Gastropoda</taxon>
        <taxon>Heterobranchia</taxon>
        <taxon>Euthyneura</taxon>
        <taxon>Tectipleura</taxon>
        <taxon>Aplysiida</taxon>
        <taxon>Aplysioidea</taxon>
        <taxon>Aplysiidae</taxon>
        <taxon>Aplysia</taxon>
    </lineage>
</organism>
<evidence type="ECO:0000313" key="6">
    <source>
        <dbReference type="Proteomes" id="UP000694888"/>
    </source>
</evidence>
<feature type="domain" description="Receptor ligand binding region" evidence="5">
    <location>
        <begin position="2"/>
        <end position="127"/>
    </location>
</feature>
<dbReference type="Pfam" id="PF01094">
    <property type="entry name" value="ANF_receptor"/>
    <property type="match status" value="1"/>
</dbReference>
<dbReference type="Proteomes" id="UP000694888">
    <property type="component" value="Unplaced"/>
</dbReference>
<dbReference type="InterPro" id="IPR001828">
    <property type="entry name" value="ANF_lig-bd_rcpt"/>
</dbReference>
<keyword evidence="3" id="KW-1133">Transmembrane helix</keyword>
<evidence type="ECO:0000256" key="2">
    <source>
        <dbReference type="ARBA" id="ARBA00022692"/>
    </source>
</evidence>
<dbReference type="SUPFAM" id="SSF53822">
    <property type="entry name" value="Periplasmic binding protein-like I"/>
    <property type="match status" value="1"/>
</dbReference>
<proteinExistence type="predicted"/>
<evidence type="ECO:0000256" key="4">
    <source>
        <dbReference type="ARBA" id="ARBA00023136"/>
    </source>
</evidence>
<keyword evidence="2" id="KW-0812">Transmembrane</keyword>
<comment type="subcellular location">
    <subcellularLocation>
        <location evidence="1">Membrane</location>
    </subcellularLocation>
</comment>